<dbReference type="EMBL" id="BAAAFZ010000025">
    <property type="protein sequence ID" value="GAA0581964.1"/>
    <property type="molecule type" value="Genomic_DNA"/>
</dbReference>
<sequence>MPGARTVMGEGGDDEADAARRRAARLATMAGLARPVQHEINNLLTVIFANLEMLKRTAAEGGPQRQLDRVAEAARRFEASSRGFLSLSRRPVPGLSAFTLGEALVAVRPLLVVLMPAPGMLAVEANPAEGWAVRMDRALLDEALIALAREAGEALPRGGVLSLSASNRPGPPEAVELAVRWPADVALPATGTLRGIVQDAGGSVEEGAEDGAAFLRLALPRSAADAPE</sequence>
<gene>
    <name evidence="4" type="ORF">GCM10009416_20490</name>
</gene>
<comment type="catalytic activity">
    <reaction evidence="1">
        <text>ATP + protein L-histidine = ADP + protein N-phospho-L-histidine.</text>
        <dbReference type="EC" id="2.7.13.3"/>
    </reaction>
</comment>
<evidence type="ECO:0000313" key="4">
    <source>
        <dbReference type="EMBL" id="GAA0581964.1"/>
    </source>
</evidence>
<dbReference type="InterPro" id="IPR003661">
    <property type="entry name" value="HisK_dim/P_dom"/>
</dbReference>
<dbReference type="CDD" id="cd00082">
    <property type="entry name" value="HisKA"/>
    <property type="match status" value="1"/>
</dbReference>
<proteinExistence type="predicted"/>
<dbReference type="Gene3D" id="1.10.287.130">
    <property type="match status" value="1"/>
</dbReference>
<organism evidence="4 5">
    <name type="scientific">Craurococcus roseus</name>
    <dbReference type="NCBI Taxonomy" id="77585"/>
    <lineage>
        <taxon>Bacteria</taxon>
        <taxon>Pseudomonadati</taxon>
        <taxon>Pseudomonadota</taxon>
        <taxon>Alphaproteobacteria</taxon>
        <taxon>Acetobacterales</taxon>
        <taxon>Acetobacteraceae</taxon>
        <taxon>Craurococcus</taxon>
    </lineage>
</organism>
<dbReference type="RefSeq" id="WP_343895179.1">
    <property type="nucleotide sequence ID" value="NZ_BAAAFZ010000025.1"/>
</dbReference>
<feature type="domain" description="Signal transduction histidine kinase dimerisation/phosphoacceptor" evidence="3">
    <location>
        <begin position="28"/>
        <end position="93"/>
    </location>
</feature>
<dbReference type="EC" id="2.7.13.3" evidence="2"/>
<evidence type="ECO:0000256" key="2">
    <source>
        <dbReference type="ARBA" id="ARBA00012438"/>
    </source>
</evidence>
<keyword evidence="5" id="KW-1185">Reference proteome</keyword>
<comment type="caution">
    <text evidence="4">The sequence shown here is derived from an EMBL/GenBank/DDBJ whole genome shotgun (WGS) entry which is preliminary data.</text>
</comment>
<protein>
    <recommendedName>
        <fullName evidence="2">histidine kinase</fullName>
        <ecNumber evidence="2">2.7.13.3</ecNumber>
    </recommendedName>
</protein>
<reference evidence="4 5" key="1">
    <citation type="journal article" date="2019" name="Int. J. Syst. Evol. Microbiol.">
        <title>The Global Catalogue of Microorganisms (GCM) 10K type strain sequencing project: providing services to taxonomists for standard genome sequencing and annotation.</title>
        <authorList>
            <consortium name="The Broad Institute Genomics Platform"/>
            <consortium name="The Broad Institute Genome Sequencing Center for Infectious Disease"/>
            <person name="Wu L."/>
            <person name="Ma J."/>
        </authorList>
    </citation>
    <scope>NUCLEOTIDE SEQUENCE [LARGE SCALE GENOMIC DNA]</scope>
    <source>
        <strain evidence="4 5">JCM 9933</strain>
    </source>
</reference>
<dbReference type="InterPro" id="IPR036097">
    <property type="entry name" value="HisK_dim/P_sf"/>
</dbReference>
<dbReference type="SMART" id="SM00388">
    <property type="entry name" value="HisKA"/>
    <property type="match status" value="1"/>
</dbReference>
<evidence type="ECO:0000256" key="1">
    <source>
        <dbReference type="ARBA" id="ARBA00000085"/>
    </source>
</evidence>
<dbReference type="SUPFAM" id="SSF47384">
    <property type="entry name" value="Homodimeric domain of signal transducing histidine kinase"/>
    <property type="match status" value="1"/>
</dbReference>
<accession>A0ABN1F532</accession>
<name>A0ABN1F532_9PROT</name>
<dbReference type="Proteomes" id="UP001501588">
    <property type="component" value="Unassembled WGS sequence"/>
</dbReference>
<evidence type="ECO:0000313" key="5">
    <source>
        <dbReference type="Proteomes" id="UP001501588"/>
    </source>
</evidence>
<evidence type="ECO:0000259" key="3">
    <source>
        <dbReference type="SMART" id="SM00388"/>
    </source>
</evidence>